<gene>
    <name evidence="9" type="ORF">BgAZ_405090</name>
</gene>
<evidence type="ECO:0000256" key="1">
    <source>
        <dbReference type="ARBA" id="ARBA00004141"/>
    </source>
</evidence>
<dbReference type="InterPro" id="IPR036259">
    <property type="entry name" value="MFS_trans_sf"/>
</dbReference>
<comment type="subcellular location">
    <subcellularLocation>
        <location evidence="1">Membrane</location>
        <topology evidence="1">Multi-pass membrane protein</topology>
    </subcellularLocation>
</comment>
<feature type="transmembrane region" description="Helical" evidence="7">
    <location>
        <begin position="184"/>
        <end position="204"/>
    </location>
</feature>
<dbReference type="CDD" id="cd06174">
    <property type="entry name" value="MFS"/>
    <property type="match status" value="1"/>
</dbReference>
<feature type="transmembrane region" description="Helical" evidence="7">
    <location>
        <begin position="305"/>
        <end position="322"/>
    </location>
</feature>
<feature type="transmembrane region" description="Helical" evidence="7">
    <location>
        <begin position="342"/>
        <end position="364"/>
    </location>
</feature>
<feature type="transmembrane region" description="Helical" evidence="7">
    <location>
        <begin position="250"/>
        <end position="269"/>
    </location>
</feature>
<keyword evidence="4 7" id="KW-1133">Transmembrane helix</keyword>
<dbReference type="AlphaFoldDB" id="A0AAD8LKG2"/>
<protein>
    <submittedName>
        <fullName evidence="9">Multiplied multi-transmembrane transporter-like protein</fullName>
    </submittedName>
</protein>
<accession>A0AAD8LKG2</accession>
<feature type="transmembrane region" description="Helical" evidence="7">
    <location>
        <begin position="549"/>
        <end position="570"/>
    </location>
</feature>
<dbReference type="InterPro" id="IPR044770">
    <property type="entry name" value="MFS_spinster-like"/>
</dbReference>
<evidence type="ECO:0000256" key="2">
    <source>
        <dbReference type="ARBA" id="ARBA00022448"/>
    </source>
</evidence>
<dbReference type="Gene3D" id="1.20.1250.20">
    <property type="entry name" value="MFS general substrate transporter like domains"/>
    <property type="match status" value="2"/>
</dbReference>
<evidence type="ECO:0000256" key="4">
    <source>
        <dbReference type="ARBA" id="ARBA00022989"/>
    </source>
</evidence>
<name>A0AAD8LKG2_BABGI</name>
<sequence length="808" mass="84962">MVAGFIGGYAIQKIHCASKDYGKLLTGIGIIAIRLFAITLLLRKPFQGGNMRWYHYMCLALFGFAQLNRTSIDRTMLSDFVEGKPNFTFPPMIGYLAERAFGYITTDALVEDMDAFTKVTNATALSKSLLYIMGGSCLANMALYGGMMFTYKTDVAGAAGVGGGAGAVGGNGAAASTPPKEYELIAFILAVFVSFMDGFDTQILPSCMKVFEMDLGLTPSMLSVINSASFLSLLVASPLWGSLVDRYNCGYIQCIAMLLAGLTCVLHGYTSSYPVIVILTIFNGAGLACTAPIDQKIITANWSDNSGVYFGISWTCYCLGRVASSTIGSRLIMSNVAGQYGWRMYCFITGYLWIVASVVVHFYMKKKNGATTGQGNNQGSGNCTANGTNGGTTNDKGDFFQKLTRLSKITTFWLLIPIKYASSAPLVILSYMVMYYQNSGLSDNMAGFAVGIVQLGSGIGGTGGGWVADKVHKKENKYARIGFAIGALVIRVLCVILLLWSPLEGGSLLWYQYGGLFIMGLTLFTIQTVDKAMLGNVVSDKDQSTAISLVYFAAGIPSSTTLPTFVGYMAEKRFGYIASKATDGPLHPATMAKNATALRKSMIYCMLIASFVNIIFYGATMKTYKDDVSKNKKAEECKEAVIKSATLTAGTSFGVAVSAATFNVTACASATATTTGVGTIGATSCVTANITPAVASSTVKTVASITACASAGISSKSASGDTAGVTACAGAALSTTADSNISTDTSLTACAIASVVPESTSESRGGTGVSVHKCIGVAVKKCSKGTLMLVRRTVKIRLSLPSSKGSSK</sequence>
<dbReference type="Pfam" id="PF07690">
    <property type="entry name" value="MFS_1"/>
    <property type="match status" value="1"/>
</dbReference>
<dbReference type="GO" id="GO:0022857">
    <property type="term" value="F:transmembrane transporter activity"/>
    <property type="evidence" value="ECO:0007669"/>
    <property type="project" value="InterPro"/>
</dbReference>
<comment type="similarity">
    <text evidence="6">Belongs to the major facilitator superfamily. Spinster (TC 2.A.1.49) family.</text>
</comment>
<evidence type="ECO:0000313" key="10">
    <source>
        <dbReference type="Proteomes" id="UP001230268"/>
    </source>
</evidence>
<dbReference type="PANTHER" id="PTHR23505">
    <property type="entry name" value="SPINSTER"/>
    <property type="match status" value="1"/>
</dbReference>
<feature type="transmembrane region" description="Helical" evidence="7">
    <location>
        <begin position="155"/>
        <end position="177"/>
    </location>
</feature>
<dbReference type="EMBL" id="JAVEPI010000004">
    <property type="protein sequence ID" value="KAK1442479.1"/>
    <property type="molecule type" value="Genomic_DNA"/>
</dbReference>
<feature type="transmembrane region" description="Helical" evidence="7">
    <location>
        <begin position="480"/>
        <end position="503"/>
    </location>
</feature>
<dbReference type="InterPro" id="IPR011701">
    <property type="entry name" value="MFS"/>
</dbReference>
<feature type="transmembrane region" description="Helical" evidence="7">
    <location>
        <begin position="509"/>
        <end position="529"/>
    </location>
</feature>
<feature type="domain" description="Major facilitator superfamily (MFS) profile" evidence="8">
    <location>
        <begin position="186"/>
        <end position="625"/>
    </location>
</feature>
<evidence type="ECO:0000313" key="9">
    <source>
        <dbReference type="EMBL" id="KAK1442479.1"/>
    </source>
</evidence>
<dbReference type="Proteomes" id="UP001230268">
    <property type="component" value="Unassembled WGS sequence"/>
</dbReference>
<dbReference type="InterPro" id="IPR020846">
    <property type="entry name" value="MFS_dom"/>
</dbReference>
<evidence type="ECO:0000256" key="6">
    <source>
        <dbReference type="ARBA" id="ARBA00024338"/>
    </source>
</evidence>
<evidence type="ECO:0000256" key="3">
    <source>
        <dbReference type="ARBA" id="ARBA00022692"/>
    </source>
</evidence>
<feature type="transmembrane region" description="Helical" evidence="7">
    <location>
        <begin position="224"/>
        <end position="243"/>
    </location>
</feature>
<dbReference type="PANTHER" id="PTHR23505:SF52">
    <property type="entry name" value="MAJOR FACILITATOR SUPERFAMILY PROTEIN"/>
    <property type="match status" value="1"/>
</dbReference>
<dbReference type="GO" id="GO:0016020">
    <property type="term" value="C:membrane"/>
    <property type="evidence" value="ECO:0007669"/>
    <property type="project" value="UniProtKB-SubCell"/>
</dbReference>
<feature type="transmembrane region" description="Helical" evidence="7">
    <location>
        <begin position="275"/>
        <end position="293"/>
    </location>
</feature>
<feature type="transmembrane region" description="Helical" evidence="7">
    <location>
        <begin position="412"/>
        <end position="433"/>
    </location>
</feature>
<comment type="caution">
    <text evidence="9">The sequence shown here is derived from an EMBL/GenBank/DDBJ whole genome shotgun (WGS) entry which is preliminary data.</text>
</comment>
<keyword evidence="5 7" id="KW-0472">Membrane</keyword>
<keyword evidence="10" id="KW-1185">Reference proteome</keyword>
<feature type="transmembrane region" description="Helical" evidence="7">
    <location>
        <begin position="128"/>
        <end position="149"/>
    </location>
</feature>
<dbReference type="SUPFAM" id="SSF103473">
    <property type="entry name" value="MFS general substrate transporter"/>
    <property type="match status" value="1"/>
</dbReference>
<keyword evidence="2" id="KW-0813">Transport</keyword>
<evidence type="ECO:0000259" key="8">
    <source>
        <dbReference type="PROSITE" id="PS50850"/>
    </source>
</evidence>
<feature type="transmembrane region" description="Helical" evidence="7">
    <location>
        <begin position="21"/>
        <end position="41"/>
    </location>
</feature>
<keyword evidence="3 7" id="KW-0812">Transmembrane</keyword>
<evidence type="ECO:0000256" key="5">
    <source>
        <dbReference type="ARBA" id="ARBA00023136"/>
    </source>
</evidence>
<feature type="transmembrane region" description="Helical" evidence="7">
    <location>
        <begin position="53"/>
        <end position="70"/>
    </location>
</feature>
<feature type="transmembrane region" description="Helical" evidence="7">
    <location>
        <begin position="445"/>
        <end position="468"/>
    </location>
</feature>
<proteinExistence type="inferred from homology"/>
<reference evidence="9" key="1">
    <citation type="submission" date="2023-08" db="EMBL/GenBank/DDBJ databases">
        <title>Draft sequence of the Babesia gibsoni genome.</title>
        <authorList>
            <person name="Yamagishi J.Y."/>
            <person name="Xuan X.X."/>
        </authorList>
    </citation>
    <scope>NUCLEOTIDE SEQUENCE</scope>
    <source>
        <strain evidence="9">Azabu</strain>
    </source>
</reference>
<organism evidence="9 10">
    <name type="scientific">Babesia gibsoni</name>
    <dbReference type="NCBI Taxonomy" id="33632"/>
    <lineage>
        <taxon>Eukaryota</taxon>
        <taxon>Sar</taxon>
        <taxon>Alveolata</taxon>
        <taxon>Apicomplexa</taxon>
        <taxon>Aconoidasida</taxon>
        <taxon>Piroplasmida</taxon>
        <taxon>Babesiidae</taxon>
        <taxon>Babesia</taxon>
    </lineage>
</organism>
<feature type="transmembrane region" description="Helical" evidence="7">
    <location>
        <begin position="601"/>
        <end position="620"/>
    </location>
</feature>
<dbReference type="PROSITE" id="PS50850">
    <property type="entry name" value="MFS"/>
    <property type="match status" value="1"/>
</dbReference>
<evidence type="ECO:0000256" key="7">
    <source>
        <dbReference type="SAM" id="Phobius"/>
    </source>
</evidence>